<dbReference type="Proteomes" id="UP000756860">
    <property type="component" value="Unassembled WGS sequence"/>
</dbReference>
<evidence type="ECO:0000313" key="2">
    <source>
        <dbReference type="Proteomes" id="UP000756860"/>
    </source>
</evidence>
<reference evidence="1 2" key="1">
    <citation type="submission" date="2021-05" db="EMBL/GenBank/DDBJ databases">
        <title>The draft genome of Geobacter luticola JCM 17780.</title>
        <authorList>
            <person name="Xu Z."/>
            <person name="Masuda Y."/>
            <person name="Itoh H."/>
            <person name="Senoo K."/>
        </authorList>
    </citation>
    <scope>NUCLEOTIDE SEQUENCE [LARGE SCALE GENOMIC DNA]</scope>
    <source>
        <strain evidence="1 2">JCM 17780</strain>
    </source>
</reference>
<accession>A0ABS5SFA6</accession>
<dbReference type="RefSeq" id="WP_214175357.1">
    <property type="nucleotide sequence ID" value="NZ_JAHCVK010000003.1"/>
</dbReference>
<gene>
    <name evidence="1" type="ORF">KI810_09850</name>
</gene>
<organism evidence="1 2">
    <name type="scientific">Geomobilimonas luticola</name>
    <dbReference type="NCBI Taxonomy" id="1114878"/>
    <lineage>
        <taxon>Bacteria</taxon>
        <taxon>Pseudomonadati</taxon>
        <taxon>Thermodesulfobacteriota</taxon>
        <taxon>Desulfuromonadia</taxon>
        <taxon>Geobacterales</taxon>
        <taxon>Geobacteraceae</taxon>
        <taxon>Geomobilimonas</taxon>
    </lineage>
</organism>
<comment type="caution">
    <text evidence="1">The sequence shown here is derived from an EMBL/GenBank/DDBJ whole genome shotgun (WGS) entry which is preliminary data.</text>
</comment>
<evidence type="ECO:0000313" key="1">
    <source>
        <dbReference type="EMBL" id="MBT0653357.1"/>
    </source>
</evidence>
<name>A0ABS5SFA6_9BACT</name>
<dbReference type="EMBL" id="JAHCVK010000003">
    <property type="protein sequence ID" value="MBT0653357.1"/>
    <property type="molecule type" value="Genomic_DNA"/>
</dbReference>
<keyword evidence="2" id="KW-1185">Reference proteome</keyword>
<sequence length="109" mass="12523">MSNEISIREMLKNDFGVDLPISGGWGNTIENAVIVHYGIPNDYVSVEHSYLKLLGMGRQVSWKRIQQQLLTVGDRKYDKLKIEVTQETESEISTTIENYYFDITDCFGK</sequence>
<proteinExistence type="predicted"/>
<protein>
    <submittedName>
        <fullName evidence="1">Uncharacterized protein</fullName>
    </submittedName>
</protein>